<dbReference type="InterPro" id="IPR029787">
    <property type="entry name" value="Nucleotide_cyclase"/>
</dbReference>
<feature type="compositionally biased region" description="Low complexity" evidence="3">
    <location>
        <begin position="389"/>
        <end position="402"/>
    </location>
</feature>
<dbReference type="SMART" id="SM00267">
    <property type="entry name" value="GGDEF"/>
    <property type="match status" value="1"/>
</dbReference>
<name>A0A850HHD8_9SPHN</name>
<dbReference type="GO" id="GO:1902201">
    <property type="term" value="P:negative regulation of bacterial-type flagellum-dependent cell motility"/>
    <property type="evidence" value="ECO:0007669"/>
    <property type="project" value="TreeGrafter"/>
</dbReference>
<feature type="transmembrane region" description="Helical" evidence="4">
    <location>
        <begin position="148"/>
        <end position="172"/>
    </location>
</feature>
<evidence type="ECO:0000313" key="6">
    <source>
        <dbReference type="EMBL" id="NVE94472.1"/>
    </source>
</evidence>
<evidence type="ECO:0000313" key="7">
    <source>
        <dbReference type="Proteomes" id="UP000546031"/>
    </source>
</evidence>
<evidence type="ECO:0000256" key="2">
    <source>
        <dbReference type="ARBA" id="ARBA00034247"/>
    </source>
</evidence>
<dbReference type="EC" id="2.7.7.65" evidence="1"/>
<protein>
    <recommendedName>
        <fullName evidence="1">diguanylate cyclase</fullName>
        <ecNumber evidence="1">2.7.7.65</ecNumber>
    </recommendedName>
</protein>
<dbReference type="EMBL" id="JABWTA010000001">
    <property type="protein sequence ID" value="NVE94472.1"/>
    <property type="molecule type" value="Genomic_DNA"/>
</dbReference>
<evidence type="ECO:0000256" key="1">
    <source>
        <dbReference type="ARBA" id="ARBA00012528"/>
    </source>
</evidence>
<dbReference type="RefSeq" id="WP_176272745.1">
    <property type="nucleotide sequence ID" value="NZ_JABWTA010000001.1"/>
</dbReference>
<gene>
    <name evidence="6" type="ORF">HUO12_06135</name>
</gene>
<feature type="compositionally biased region" description="Basic and acidic residues" evidence="3">
    <location>
        <begin position="377"/>
        <end position="388"/>
    </location>
</feature>
<keyword evidence="7" id="KW-1185">Reference proteome</keyword>
<keyword evidence="4" id="KW-0472">Membrane</keyword>
<comment type="catalytic activity">
    <reaction evidence="2">
        <text>2 GTP = 3',3'-c-di-GMP + 2 diphosphate</text>
        <dbReference type="Rhea" id="RHEA:24898"/>
        <dbReference type="ChEBI" id="CHEBI:33019"/>
        <dbReference type="ChEBI" id="CHEBI:37565"/>
        <dbReference type="ChEBI" id="CHEBI:58805"/>
        <dbReference type="EC" id="2.7.7.65"/>
    </reaction>
</comment>
<feature type="transmembrane region" description="Helical" evidence="4">
    <location>
        <begin position="184"/>
        <end position="208"/>
    </location>
</feature>
<proteinExistence type="predicted"/>
<accession>A0A850HHD8</accession>
<evidence type="ECO:0000259" key="5">
    <source>
        <dbReference type="PROSITE" id="PS50887"/>
    </source>
</evidence>
<dbReference type="AlphaFoldDB" id="A0A850HHD8"/>
<evidence type="ECO:0000256" key="3">
    <source>
        <dbReference type="SAM" id="MobiDB-lite"/>
    </source>
</evidence>
<organism evidence="6 7">
    <name type="scientific">Altererythrobacter lutimaris</name>
    <dbReference type="NCBI Taxonomy" id="2743979"/>
    <lineage>
        <taxon>Bacteria</taxon>
        <taxon>Pseudomonadati</taxon>
        <taxon>Pseudomonadota</taxon>
        <taxon>Alphaproteobacteria</taxon>
        <taxon>Sphingomonadales</taxon>
        <taxon>Erythrobacteraceae</taxon>
        <taxon>Altererythrobacter</taxon>
    </lineage>
</organism>
<dbReference type="GO" id="GO:0005886">
    <property type="term" value="C:plasma membrane"/>
    <property type="evidence" value="ECO:0007669"/>
    <property type="project" value="TreeGrafter"/>
</dbReference>
<sequence>MSSQILGLFVPSITLILAGAFAALWLRMRDARHVLAFSGTYMLVGLGFLLFHYAAAPTNIPAMIAVHTLYSVAGIMMFWGLYHRVGLYAPIRLFAVIQAITAVLMSVSIVGDDMRPWLYSANVGHGLIFALAARDLMQLGIRTSIDKVIVWVVGICSAMFFARPVLSIIVTQRMTVEVYKSSDYYALLMVAVGVLTLALAMSIVAAVLQDQMSMVREDSENDHLTGLKMRRAFEQSAMDMIDRGTRKNVPVSMIVADIDHFKQVNDIWGHQSGDRAIVAFGKLIQRMVRADDVCGRIGGEEFCIMIWNCELDPAERLAERVREAFAAMPHDGINSDVRLTASFGVATCRPQEGFGKLFARADAALYRAKEAGRNQVLADRREEKREPMAENAAAALATDEAA</sequence>
<keyword evidence="4" id="KW-1133">Transmembrane helix</keyword>
<feature type="transmembrane region" description="Helical" evidence="4">
    <location>
        <begin position="6"/>
        <end position="26"/>
    </location>
</feature>
<feature type="transmembrane region" description="Helical" evidence="4">
    <location>
        <begin position="60"/>
        <end position="81"/>
    </location>
</feature>
<dbReference type="PANTHER" id="PTHR45138:SF9">
    <property type="entry name" value="DIGUANYLATE CYCLASE DGCM-RELATED"/>
    <property type="match status" value="1"/>
</dbReference>
<dbReference type="GO" id="GO:0043709">
    <property type="term" value="P:cell adhesion involved in single-species biofilm formation"/>
    <property type="evidence" value="ECO:0007669"/>
    <property type="project" value="TreeGrafter"/>
</dbReference>
<dbReference type="Pfam" id="PF00990">
    <property type="entry name" value="GGDEF"/>
    <property type="match status" value="1"/>
</dbReference>
<evidence type="ECO:0000256" key="4">
    <source>
        <dbReference type="SAM" id="Phobius"/>
    </source>
</evidence>
<keyword evidence="4" id="KW-0812">Transmembrane</keyword>
<dbReference type="PANTHER" id="PTHR45138">
    <property type="entry name" value="REGULATORY COMPONENTS OF SENSORY TRANSDUCTION SYSTEM"/>
    <property type="match status" value="1"/>
</dbReference>
<dbReference type="CDD" id="cd01949">
    <property type="entry name" value="GGDEF"/>
    <property type="match status" value="1"/>
</dbReference>
<dbReference type="NCBIfam" id="TIGR00254">
    <property type="entry name" value="GGDEF"/>
    <property type="match status" value="1"/>
</dbReference>
<comment type="caution">
    <text evidence="6">The sequence shown here is derived from an EMBL/GenBank/DDBJ whole genome shotgun (WGS) entry which is preliminary data.</text>
</comment>
<feature type="region of interest" description="Disordered" evidence="3">
    <location>
        <begin position="377"/>
        <end position="402"/>
    </location>
</feature>
<dbReference type="PROSITE" id="PS50887">
    <property type="entry name" value="GGDEF"/>
    <property type="match status" value="1"/>
</dbReference>
<feature type="domain" description="GGDEF" evidence="5">
    <location>
        <begin position="249"/>
        <end position="381"/>
    </location>
</feature>
<dbReference type="FunFam" id="3.30.70.270:FF:000001">
    <property type="entry name" value="Diguanylate cyclase domain protein"/>
    <property type="match status" value="1"/>
</dbReference>
<dbReference type="GO" id="GO:0052621">
    <property type="term" value="F:diguanylate cyclase activity"/>
    <property type="evidence" value="ECO:0007669"/>
    <property type="project" value="UniProtKB-EC"/>
</dbReference>
<dbReference type="Proteomes" id="UP000546031">
    <property type="component" value="Unassembled WGS sequence"/>
</dbReference>
<feature type="transmembrane region" description="Helical" evidence="4">
    <location>
        <begin position="33"/>
        <end position="54"/>
    </location>
</feature>
<dbReference type="SUPFAM" id="SSF55073">
    <property type="entry name" value="Nucleotide cyclase"/>
    <property type="match status" value="1"/>
</dbReference>
<feature type="transmembrane region" description="Helical" evidence="4">
    <location>
        <begin position="93"/>
        <end position="111"/>
    </location>
</feature>
<dbReference type="InterPro" id="IPR000160">
    <property type="entry name" value="GGDEF_dom"/>
</dbReference>
<dbReference type="Gene3D" id="3.30.70.270">
    <property type="match status" value="1"/>
</dbReference>
<reference evidence="6 7" key="1">
    <citation type="submission" date="2020-06" db="EMBL/GenBank/DDBJ databases">
        <title>Altererythrobacter lutimaris sp. nov., a marine bacterium isolated from a tidal flat.</title>
        <authorList>
            <person name="Kim D."/>
            <person name="Yoo Y."/>
            <person name="Kim J.-J."/>
        </authorList>
    </citation>
    <scope>NUCLEOTIDE SEQUENCE [LARGE SCALE GENOMIC DNA]</scope>
    <source>
        <strain evidence="6 7">JGD-16</strain>
    </source>
</reference>
<dbReference type="InterPro" id="IPR043128">
    <property type="entry name" value="Rev_trsase/Diguanyl_cyclase"/>
</dbReference>
<dbReference type="InterPro" id="IPR050469">
    <property type="entry name" value="Diguanylate_Cyclase"/>
</dbReference>